<protein>
    <submittedName>
        <fullName evidence="2">Uncharacterized protein LOC111296875</fullName>
    </submittedName>
</protein>
<name>A0A6P5Z2X6_DURZI</name>
<dbReference type="RefSeq" id="XP_022747084.1">
    <property type="nucleotide sequence ID" value="XM_022891349.1"/>
</dbReference>
<dbReference type="Proteomes" id="UP000515121">
    <property type="component" value="Unplaced"/>
</dbReference>
<evidence type="ECO:0000313" key="2">
    <source>
        <dbReference type="RefSeq" id="XP_022747084.1"/>
    </source>
</evidence>
<evidence type="ECO:0000313" key="1">
    <source>
        <dbReference type="Proteomes" id="UP000515121"/>
    </source>
</evidence>
<accession>A0A6P5Z2X6</accession>
<dbReference type="GeneID" id="111296875"/>
<dbReference type="KEGG" id="dzi:111296875"/>
<dbReference type="AlphaFoldDB" id="A0A6P5Z2X6"/>
<proteinExistence type="predicted"/>
<gene>
    <name evidence="2" type="primary">LOC111296875</name>
</gene>
<organism evidence="1 2">
    <name type="scientific">Durio zibethinus</name>
    <name type="common">Durian</name>
    <dbReference type="NCBI Taxonomy" id="66656"/>
    <lineage>
        <taxon>Eukaryota</taxon>
        <taxon>Viridiplantae</taxon>
        <taxon>Streptophyta</taxon>
        <taxon>Embryophyta</taxon>
        <taxon>Tracheophyta</taxon>
        <taxon>Spermatophyta</taxon>
        <taxon>Magnoliopsida</taxon>
        <taxon>eudicotyledons</taxon>
        <taxon>Gunneridae</taxon>
        <taxon>Pentapetalae</taxon>
        <taxon>rosids</taxon>
        <taxon>malvids</taxon>
        <taxon>Malvales</taxon>
        <taxon>Malvaceae</taxon>
        <taxon>Helicteroideae</taxon>
        <taxon>Durio</taxon>
    </lineage>
</organism>
<keyword evidence="1" id="KW-1185">Reference proteome</keyword>
<reference evidence="2" key="1">
    <citation type="submission" date="2025-08" db="UniProtKB">
        <authorList>
            <consortium name="RefSeq"/>
        </authorList>
    </citation>
    <scope>IDENTIFICATION</scope>
    <source>
        <tissue evidence="2">Fruit stalk</tissue>
    </source>
</reference>
<sequence length="170" mass="20102">MKRKKKKFQTKYFPNFREIINRIFNKKNSRNQLDFIGKKTIEGDFSRITCSNYKVNNLNMKIKRQQWMNLIRQYGLVFQSCLEFSSIWSSTSFQLWVILRWFGIILIIQADMISRSYLSDSIFNSASITSHLIVCNMLTWSSLVRSFLSRHVGSTPSAQNLILRAWAIRI</sequence>